<organism evidence="1 2">
    <name type="scientific">Malus baccata</name>
    <name type="common">Siberian crab apple</name>
    <name type="synonym">Pyrus baccata</name>
    <dbReference type="NCBI Taxonomy" id="106549"/>
    <lineage>
        <taxon>Eukaryota</taxon>
        <taxon>Viridiplantae</taxon>
        <taxon>Streptophyta</taxon>
        <taxon>Embryophyta</taxon>
        <taxon>Tracheophyta</taxon>
        <taxon>Spermatophyta</taxon>
        <taxon>Magnoliopsida</taxon>
        <taxon>eudicotyledons</taxon>
        <taxon>Gunneridae</taxon>
        <taxon>Pentapetalae</taxon>
        <taxon>rosids</taxon>
        <taxon>fabids</taxon>
        <taxon>Rosales</taxon>
        <taxon>Rosaceae</taxon>
        <taxon>Amygdaloideae</taxon>
        <taxon>Maleae</taxon>
        <taxon>Malus</taxon>
    </lineage>
</organism>
<keyword evidence="2" id="KW-1185">Reference proteome</keyword>
<sequence length="108" mass="11598">MLCVHLKHLSPLNSVVTAPAKTTYPDRATSVNGRLGLLQMTAPMKLLPAGVLCMTEVAQSQPLTVVSSTAKPAQNITVDHHLKDDNKKIRGTVLLMKNNVLELNSVSA</sequence>
<dbReference type="AlphaFoldDB" id="A0A540L349"/>
<evidence type="ECO:0000313" key="1">
    <source>
        <dbReference type="EMBL" id="TQD80916.1"/>
    </source>
</evidence>
<dbReference type="EMBL" id="VIEB01000789">
    <property type="protein sequence ID" value="TQD80916.1"/>
    <property type="molecule type" value="Genomic_DNA"/>
</dbReference>
<protein>
    <submittedName>
        <fullName evidence="1">Uncharacterized protein</fullName>
    </submittedName>
</protein>
<comment type="caution">
    <text evidence="1">The sequence shown here is derived from an EMBL/GenBank/DDBJ whole genome shotgun (WGS) entry which is preliminary data.</text>
</comment>
<evidence type="ECO:0000313" key="2">
    <source>
        <dbReference type="Proteomes" id="UP000315295"/>
    </source>
</evidence>
<name>A0A540L349_MALBA</name>
<dbReference type="Proteomes" id="UP000315295">
    <property type="component" value="Unassembled WGS sequence"/>
</dbReference>
<reference evidence="1 2" key="1">
    <citation type="journal article" date="2019" name="G3 (Bethesda)">
        <title>Sequencing of a Wild Apple (Malus baccata) Genome Unravels the Differences Between Cultivated and Wild Apple Species Regarding Disease Resistance and Cold Tolerance.</title>
        <authorList>
            <person name="Chen X."/>
        </authorList>
    </citation>
    <scope>NUCLEOTIDE SEQUENCE [LARGE SCALE GENOMIC DNA]</scope>
    <source>
        <strain evidence="2">cv. Shandingzi</strain>
        <tissue evidence="1">Leaves</tissue>
    </source>
</reference>
<accession>A0A540L349</accession>
<dbReference type="STRING" id="106549.A0A540L349"/>
<gene>
    <name evidence="1" type="ORF">C1H46_033532</name>
</gene>
<proteinExistence type="predicted"/>